<dbReference type="KEGG" id="clo:HMPREF0868_1003"/>
<evidence type="ECO:0000313" key="2">
    <source>
        <dbReference type="EMBL" id="ADC90440.1"/>
    </source>
</evidence>
<dbReference type="Pfam" id="PF00583">
    <property type="entry name" value="Acetyltransf_1"/>
    <property type="match status" value="1"/>
</dbReference>
<organism evidence="2 3">
    <name type="scientific">Mageeibacillus indolicus (strain UPII9-5)</name>
    <name type="common">Clostridiales genomosp. BVAB3 (strain UPII9-5)</name>
    <dbReference type="NCBI Taxonomy" id="699246"/>
    <lineage>
        <taxon>Bacteria</taxon>
        <taxon>Bacillati</taxon>
        <taxon>Bacillota</taxon>
        <taxon>Clostridia</taxon>
        <taxon>Eubacteriales</taxon>
        <taxon>Oscillospiraceae</taxon>
        <taxon>Mageeibacillus</taxon>
    </lineage>
</organism>
<dbReference type="Gene3D" id="3.40.630.30">
    <property type="match status" value="1"/>
</dbReference>
<keyword evidence="2" id="KW-0808">Transferase</keyword>
<dbReference type="eggNOG" id="COG0456">
    <property type="taxonomic scope" value="Bacteria"/>
</dbReference>
<accession>D3R297</accession>
<dbReference type="HOGENOM" id="CLU_1325054_0_0_9"/>
<proteinExistence type="predicted"/>
<sequence length="207" mass="23300">MFNSVLLNGRSCLWRSNGGPESSNLKKSLNYDESLNQLAELECLCFSDFWPKNELAAMLDLPYSFAQIFYASTSGEKIVPIGYVIYWQVVDEVQLHRFGIHPELRGCGSGKVILADFCGQWCEILPGKSDTSSISLQTSTRSSSQSEANYTFNNFCSKITLEVRENNAPALAVYRAVGFEEVGRRPNYYHDTHEAAVLMDKCIFPHE</sequence>
<evidence type="ECO:0000313" key="3">
    <source>
        <dbReference type="Proteomes" id="UP000008234"/>
    </source>
</evidence>
<protein>
    <submittedName>
        <fullName evidence="2">Acetyltransferase, GNAT family</fullName>
    </submittedName>
</protein>
<name>D3R297_MAGIU</name>
<gene>
    <name evidence="2" type="ordered locus">HMPREF0868_1003</name>
</gene>
<dbReference type="SUPFAM" id="SSF55729">
    <property type="entry name" value="Acyl-CoA N-acyltransferases (Nat)"/>
    <property type="match status" value="1"/>
</dbReference>
<dbReference type="EMBL" id="CP001850">
    <property type="protein sequence ID" value="ADC90440.1"/>
    <property type="molecule type" value="Genomic_DNA"/>
</dbReference>
<dbReference type="OrthoDB" id="9794566at2"/>
<reference evidence="3" key="1">
    <citation type="submission" date="2009-12" db="EMBL/GenBank/DDBJ databases">
        <title>Sequence of Clostridiales genomosp. BVAB3 str. UPII9-5.</title>
        <authorList>
            <person name="Madupu R."/>
            <person name="Durkin A.S."/>
            <person name="Torralba M."/>
            <person name="Methe B."/>
            <person name="Sutton G.G."/>
            <person name="Strausberg R.L."/>
            <person name="Nelson K.E."/>
        </authorList>
    </citation>
    <scope>NUCLEOTIDE SEQUENCE [LARGE SCALE GENOMIC DNA]</scope>
    <source>
        <strain evidence="3">UPII9-5</strain>
    </source>
</reference>
<dbReference type="InterPro" id="IPR000182">
    <property type="entry name" value="GNAT_dom"/>
</dbReference>
<dbReference type="InterPro" id="IPR016181">
    <property type="entry name" value="Acyl_CoA_acyltransferase"/>
</dbReference>
<evidence type="ECO:0000259" key="1">
    <source>
        <dbReference type="PROSITE" id="PS51186"/>
    </source>
</evidence>
<dbReference type="Proteomes" id="UP000008234">
    <property type="component" value="Chromosome"/>
</dbReference>
<feature type="domain" description="N-acetyltransferase" evidence="1">
    <location>
        <begin position="25"/>
        <end position="204"/>
    </location>
</feature>
<dbReference type="AlphaFoldDB" id="D3R297"/>
<dbReference type="GO" id="GO:0016747">
    <property type="term" value="F:acyltransferase activity, transferring groups other than amino-acyl groups"/>
    <property type="evidence" value="ECO:0007669"/>
    <property type="project" value="InterPro"/>
</dbReference>
<dbReference type="RefSeq" id="WP_012993307.1">
    <property type="nucleotide sequence ID" value="NC_013895.2"/>
</dbReference>
<dbReference type="STRING" id="699246.HMPREF0868_1003"/>
<dbReference type="PROSITE" id="PS51186">
    <property type="entry name" value="GNAT"/>
    <property type="match status" value="1"/>
</dbReference>
<keyword evidence="3" id="KW-1185">Reference proteome</keyword>